<dbReference type="GO" id="GO:0006950">
    <property type="term" value="P:response to stress"/>
    <property type="evidence" value="ECO:0007669"/>
    <property type="project" value="UniProtKB-ARBA"/>
</dbReference>
<protein>
    <recommendedName>
        <fullName evidence="1">SprT-like domain-containing protein</fullName>
    </recommendedName>
</protein>
<organism evidence="2 3">
    <name type="scientific">Fibrobacter intestinalis</name>
    <dbReference type="NCBI Taxonomy" id="28122"/>
    <lineage>
        <taxon>Bacteria</taxon>
        <taxon>Pseudomonadati</taxon>
        <taxon>Fibrobacterota</taxon>
        <taxon>Fibrobacteria</taxon>
        <taxon>Fibrobacterales</taxon>
        <taxon>Fibrobacteraceae</taxon>
        <taxon>Fibrobacter</taxon>
    </lineage>
</organism>
<proteinExistence type="predicted"/>
<feature type="domain" description="SprT-like" evidence="1">
    <location>
        <begin position="136"/>
        <end position="235"/>
    </location>
</feature>
<dbReference type="Pfam" id="PF10263">
    <property type="entry name" value="SprT-like"/>
    <property type="match status" value="1"/>
</dbReference>
<dbReference type="RefSeq" id="WP_073302120.1">
    <property type="nucleotide sequence ID" value="NZ_FRAW01000002.1"/>
</dbReference>
<keyword evidence="3" id="KW-1185">Reference proteome</keyword>
<dbReference type="EMBL" id="FRAW01000002">
    <property type="protein sequence ID" value="SHK19720.1"/>
    <property type="molecule type" value="Genomic_DNA"/>
</dbReference>
<gene>
    <name evidence="2" type="ORF">SAMN05720469_102104</name>
</gene>
<name>A0A1M6QHY2_9BACT</name>
<evidence type="ECO:0000313" key="3">
    <source>
        <dbReference type="Proteomes" id="UP000184275"/>
    </source>
</evidence>
<evidence type="ECO:0000259" key="1">
    <source>
        <dbReference type="Pfam" id="PF10263"/>
    </source>
</evidence>
<reference evidence="3" key="1">
    <citation type="submission" date="2016-11" db="EMBL/GenBank/DDBJ databases">
        <authorList>
            <person name="Varghese N."/>
            <person name="Submissions S."/>
        </authorList>
    </citation>
    <scope>NUCLEOTIDE SEQUENCE [LARGE SCALE GENOMIC DNA]</scope>
    <source>
        <strain evidence="3">UWOS</strain>
    </source>
</reference>
<dbReference type="AlphaFoldDB" id="A0A1M6QHY2"/>
<sequence length="269" mass="31770">MEKAFLQTDLFDLDEEPLRDKAPSILKSNAPNASVMFHFEKRLKKGIRFLWKRQENAYELFLPAYMETEDFSSVRELALECCRLSFQKKKESRERYRLLLSQVWNETERILAGRGEKFFASRTPPIRPVGKFYDLEKVLAEVNQNYFQGRLAARITWSNRKGGLSYHRKLQDPATGENFHLISISRGYDFPNCPPYAVAGVVYHECLHIVNPPIVKNGRRIVHGKDFKTAERRYREYEKWTKWHAEVLPKNVRAMNRPVRRWLFGLGKK</sequence>
<dbReference type="InterPro" id="IPR006640">
    <property type="entry name" value="SprT-like_domain"/>
</dbReference>
<dbReference type="Proteomes" id="UP000184275">
    <property type="component" value="Unassembled WGS sequence"/>
</dbReference>
<evidence type="ECO:0000313" key="2">
    <source>
        <dbReference type="EMBL" id="SHK19720.1"/>
    </source>
</evidence>
<accession>A0A1M6QHY2</accession>